<dbReference type="GO" id="GO:0006144">
    <property type="term" value="P:purine nucleobase metabolic process"/>
    <property type="evidence" value="ECO:0007669"/>
    <property type="project" value="TreeGrafter"/>
</dbReference>
<feature type="domain" description="Carbohydrate kinase PfkB" evidence="10">
    <location>
        <begin position="33"/>
        <end position="215"/>
    </location>
</feature>
<keyword evidence="5 9" id="KW-0660">Purine salvage</keyword>
<keyword evidence="4 9" id="KW-0808">Transferase</keyword>
<dbReference type="GO" id="GO:0005634">
    <property type="term" value="C:nucleus"/>
    <property type="evidence" value="ECO:0007669"/>
    <property type="project" value="UniProtKB-SubCell"/>
</dbReference>
<keyword evidence="7 9" id="KW-0418">Kinase</keyword>
<dbReference type="InterPro" id="IPR011611">
    <property type="entry name" value="PfkB_dom"/>
</dbReference>
<dbReference type="GO" id="GO:0005829">
    <property type="term" value="C:cytosol"/>
    <property type="evidence" value="ECO:0007669"/>
    <property type="project" value="TreeGrafter"/>
</dbReference>
<dbReference type="GO" id="GO:0004001">
    <property type="term" value="F:adenosine kinase activity"/>
    <property type="evidence" value="ECO:0007669"/>
    <property type="project" value="UniProtKB-UniRule"/>
</dbReference>
<dbReference type="Gene3D" id="3.40.1190.20">
    <property type="match status" value="1"/>
</dbReference>
<evidence type="ECO:0000313" key="12">
    <source>
        <dbReference type="Proteomes" id="UP001054945"/>
    </source>
</evidence>
<dbReference type="AlphaFoldDB" id="A0AAV4M3L0"/>
<evidence type="ECO:0000259" key="10">
    <source>
        <dbReference type="Pfam" id="PF00294"/>
    </source>
</evidence>
<comment type="pathway">
    <text evidence="1 9">Purine metabolism; AMP biosynthesis via salvage pathway; AMP from adenosine: step 1/1.</text>
</comment>
<evidence type="ECO:0000256" key="6">
    <source>
        <dbReference type="ARBA" id="ARBA00022741"/>
    </source>
</evidence>
<dbReference type="GO" id="GO:0006166">
    <property type="term" value="P:purine ribonucleoside salvage"/>
    <property type="evidence" value="ECO:0007669"/>
    <property type="project" value="UniProtKB-KW"/>
</dbReference>
<dbReference type="InterPro" id="IPR001805">
    <property type="entry name" value="Adenokinase"/>
</dbReference>
<comment type="subcellular location">
    <subcellularLocation>
        <location evidence="9">Nucleus</location>
    </subcellularLocation>
</comment>
<comment type="caution">
    <text evidence="11">The sequence shown here is derived from an EMBL/GenBank/DDBJ whole genome shotgun (WGS) entry which is preliminary data.</text>
</comment>
<comment type="catalytic activity">
    <reaction evidence="9">
        <text>adenosine + ATP = AMP + ADP + H(+)</text>
        <dbReference type="Rhea" id="RHEA:20824"/>
        <dbReference type="ChEBI" id="CHEBI:15378"/>
        <dbReference type="ChEBI" id="CHEBI:16335"/>
        <dbReference type="ChEBI" id="CHEBI:30616"/>
        <dbReference type="ChEBI" id="CHEBI:456215"/>
        <dbReference type="ChEBI" id="CHEBI:456216"/>
        <dbReference type="EC" id="2.7.1.20"/>
    </reaction>
</comment>
<comment type="cofactor">
    <cofactor evidence="9">
        <name>Mg(2+)</name>
        <dbReference type="ChEBI" id="CHEBI:18420"/>
    </cofactor>
    <text evidence="9">Binds 3 Mg(2+) ions per subunit.</text>
</comment>
<keyword evidence="8 9" id="KW-0067">ATP-binding</keyword>
<dbReference type="Pfam" id="PF00294">
    <property type="entry name" value="PfkB"/>
    <property type="match status" value="1"/>
</dbReference>
<evidence type="ECO:0000313" key="11">
    <source>
        <dbReference type="EMBL" id="GIX66543.1"/>
    </source>
</evidence>
<keyword evidence="9" id="KW-0460">Magnesium</keyword>
<evidence type="ECO:0000256" key="5">
    <source>
        <dbReference type="ARBA" id="ARBA00022726"/>
    </source>
</evidence>
<protein>
    <recommendedName>
        <fullName evidence="3 9">Adenosine kinase</fullName>
        <shortName evidence="9">AK</shortName>
        <ecNumber evidence="3 9">2.7.1.20</ecNumber>
    </recommendedName>
    <alternativeName>
        <fullName evidence="9">Adenosine 5'-phosphotransferase</fullName>
    </alternativeName>
</protein>
<gene>
    <name evidence="11" type="primary">ADK</name>
    <name evidence="11" type="ORF">CEXT_380451</name>
</gene>
<evidence type="ECO:0000256" key="4">
    <source>
        <dbReference type="ARBA" id="ARBA00022679"/>
    </source>
</evidence>
<dbReference type="SUPFAM" id="SSF53613">
    <property type="entry name" value="Ribokinase-like"/>
    <property type="match status" value="1"/>
</dbReference>
<evidence type="ECO:0000256" key="9">
    <source>
        <dbReference type="RuleBase" id="RU368116"/>
    </source>
</evidence>
<keyword evidence="12" id="KW-1185">Reference proteome</keyword>
<keyword evidence="9" id="KW-0539">Nucleus</keyword>
<dbReference type="InterPro" id="IPR029056">
    <property type="entry name" value="Ribokinase-like"/>
</dbReference>
<dbReference type="EMBL" id="BPLR01001802">
    <property type="protein sequence ID" value="GIX66543.1"/>
    <property type="molecule type" value="Genomic_DNA"/>
</dbReference>
<evidence type="ECO:0000256" key="3">
    <source>
        <dbReference type="ARBA" id="ARBA00012119"/>
    </source>
</evidence>
<dbReference type="GO" id="GO:0044209">
    <property type="term" value="P:AMP salvage"/>
    <property type="evidence" value="ECO:0007669"/>
    <property type="project" value="UniProtKB-UniRule"/>
</dbReference>
<name>A0AAV4M3L0_CAEEX</name>
<dbReference type="Proteomes" id="UP001054945">
    <property type="component" value="Unassembled WGS sequence"/>
</dbReference>
<proteinExistence type="inferred from homology"/>
<dbReference type="PANTHER" id="PTHR45769:SF3">
    <property type="entry name" value="ADENOSINE KINASE"/>
    <property type="match status" value="1"/>
</dbReference>
<evidence type="ECO:0000256" key="2">
    <source>
        <dbReference type="ARBA" id="ARBA00010688"/>
    </source>
</evidence>
<dbReference type="PANTHER" id="PTHR45769">
    <property type="entry name" value="ADENOSINE KINASE"/>
    <property type="match status" value="1"/>
</dbReference>
<comment type="similarity">
    <text evidence="2 9">Belongs to the carbohydrate kinase PfkB family.</text>
</comment>
<dbReference type="GO" id="GO:0005524">
    <property type="term" value="F:ATP binding"/>
    <property type="evidence" value="ECO:0007669"/>
    <property type="project" value="UniProtKB-UniRule"/>
</dbReference>
<dbReference type="EC" id="2.7.1.20" evidence="3 9"/>
<comment type="subunit">
    <text evidence="9">Monomer.</text>
</comment>
<evidence type="ECO:0000256" key="1">
    <source>
        <dbReference type="ARBA" id="ARBA00004801"/>
    </source>
</evidence>
<sequence>MDKGDKVLQIVFVGSPLLDIYTDSDKEVLEKYGSALNSARVAKWFAGDKAEVAFAGCVGCDDYEQWTKNQLVSEGVVPLFVKNSKEKTGVCACLMFDGMRSLCTRLGAAAKFSEEHLYLNNIRNKLKTATCIFVVGYFLGHSPEVVSILAEQCSPDQVFSLSLSSEYICSDHSEALLKVLPRVDVLFGNEAEVKAFAQALKRTTLPQLKKQLKSLVVFQEFQLFHPEFL</sequence>
<dbReference type="PRINTS" id="PR00989">
    <property type="entry name" value="ADENOKINASE"/>
</dbReference>
<accession>A0AAV4M3L0</accession>
<evidence type="ECO:0000256" key="8">
    <source>
        <dbReference type="ARBA" id="ARBA00022840"/>
    </source>
</evidence>
<organism evidence="11 12">
    <name type="scientific">Caerostris extrusa</name>
    <name type="common">Bark spider</name>
    <name type="synonym">Caerostris bankana</name>
    <dbReference type="NCBI Taxonomy" id="172846"/>
    <lineage>
        <taxon>Eukaryota</taxon>
        <taxon>Metazoa</taxon>
        <taxon>Ecdysozoa</taxon>
        <taxon>Arthropoda</taxon>
        <taxon>Chelicerata</taxon>
        <taxon>Arachnida</taxon>
        <taxon>Araneae</taxon>
        <taxon>Araneomorphae</taxon>
        <taxon>Entelegynae</taxon>
        <taxon>Araneoidea</taxon>
        <taxon>Araneidae</taxon>
        <taxon>Caerostris</taxon>
    </lineage>
</organism>
<reference evidence="11 12" key="1">
    <citation type="submission" date="2021-06" db="EMBL/GenBank/DDBJ databases">
        <title>Caerostris extrusa draft genome.</title>
        <authorList>
            <person name="Kono N."/>
            <person name="Arakawa K."/>
        </authorList>
    </citation>
    <scope>NUCLEOTIDE SEQUENCE [LARGE SCALE GENOMIC DNA]</scope>
</reference>
<comment type="function">
    <text evidence="9">ATP dependent phosphorylation of adenosine and other related nucleoside analogs to monophosphate derivatives.</text>
</comment>
<evidence type="ECO:0000256" key="7">
    <source>
        <dbReference type="ARBA" id="ARBA00022777"/>
    </source>
</evidence>
<keyword evidence="6 9" id="KW-0547">Nucleotide-binding</keyword>